<feature type="transmembrane region" description="Helical" evidence="1">
    <location>
        <begin position="119"/>
        <end position="139"/>
    </location>
</feature>
<sequence length="213" mass="23895">MKGLIIKDLYSLKKFTKSVLITAGLMLLYGVFLKNTSFVSFMICFFAMSIILTVLGDDEVSHWDKYALCMPIDRQLMVREKYLMIILILICTGLVSCLVGGGMSAVMKLDIVSSLQMSYLAFGMVSLIAAIVTPVYYKVGIQKARYIMIGCALVPTVLILVIVNMMEKSGIAIQEDQLPSLIMNFNIALPVILIVLMYISYHISFAIYKKKEW</sequence>
<comment type="caution">
    <text evidence="2">The sequence shown here is derived from an EMBL/GenBank/DDBJ whole genome shotgun (WGS) entry which is preliminary data.</text>
</comment>
<organism evidence="2 3">
    <name type="scientific">Murimonas intestini</name>
    <dbReference type="NCBI Taxonomy" id="1337051"/>
    <lineage>
        <taxon>Bacteria</taxon>
        <taxon>Bacillati</taxon>
        <taxon>Bacillota</taxon>
        <taxon>Clostridia</taxon>
        <taxon>Lachnospirales</taxon>
        <taxon>Lachnospiraceae</taxon>
        <taxon>Murimonas</taxon>
    </lineage>
</organism>
<proteinExistence type="predicted"/>
<dbReference type="AlphaFoldDB" id="A0AB73T9M4"/>
<name>A0AB73T9M4_9FIRM</name>
<feature type="transmembrane region" description="Helical" evidence="1">
    <location>
        <begin position="82"/>
        <end position="107"/>
    </location>
</feature>
<keyword evidence="1" id="KW-0812">Transmembrane</keyword>
<evidence type="ECO:0000256" key="1">
    <source>
        <dbReference type="SAM" id="Phobius"/>
    </source>
</evidence>
<reference evidence="2 3" key="1">
    <citation type="submission" date="2018-05" db="EMBL/GenBank/DDBJ databases">
        <authorList>
            <person name="Goeker M."/>
            <person name="Huntemann M."/>
            <person name="Clum A."/>
            <person name="Pillay M."/>
            <person name="Palaniappan K."/>
            <person name="Varghese N."/>
            <person name="Mikhailova N."/>
            <person name="Stamatis D."/>
            <person name="Reddy T."/>
            <person name="Daum C."/>
            <person name="Shapiro N."/>
            <person name="Ivanova N."/>
            <person name="Kyrpides N."/>
            <person name="Woyke T."/>
        </authorList>
    </citation>
    <scope>NUCLEOTIDE SEQUENCE [LARGE SCALE GENOMIC DNA]</scope>
    <source>
        <strain evidence="2 3">DSM 26524</strain>
    </source>
</reference>
<evidence type="ECO:0000313" key="3">
    <source>
        <dbReference type="Proteomes" id="UP000245412"/>
    </source>
</evidence>
<gene>
    <name evidence="2" type="ORF">C7383_101173</name>
</gene>
<keyword evidence="1" id="KW-1133">Transmembrane helix</keyword>
<feature type="transmembrane region" description="Helical" evidence="1">
    <location>
        <begin position="185"/>
        <end position="208"/>
    </location>
</feature>
<feature type="transmembrane region" description="Helical" evidence="1">
    <location>
        <begin position="12"/>
        <end position="32"/>
    </location>
</feature>
<dbReference type="InterPro" id="IPR025699">
    <property type="entry name" value="ABC2_memb-like"/>
</dbReference>
<dbReference type="EMBL" id="QGGY01000001">
    <property type="protein sequence ID" value="PWJ78804.1"/>
    <property type="molecule type" value="Genomic_DNA"/>
</dbReference>
<dbReference type="Pfam" id="PF13346">
    <property type="entry name" value="ABC2_membrane_5"/>
    <property type="match status" value="1"/>
</dbReference>
<keyword evidence="3" id="KW-1185">Reference proteome</keyword>
<protein>
    <submittedName>
        <fullName evidence="2">ABC-2 family transporter</fullName>
    </submittedName>
</protein>
<dbReference type="Proteomes" id="UP000245412">
    <property type="component" value="Unassembled WGS sequence"/>
</dbReference>
<evidence type="ECO:0000313" key="2">
    <source>
        <dbReference type="EMBL" id="PWJ78804.1"/>
    </source>
</evidence>
<feature type="transmembrane region" description="Helical" evidence="1">
    <location>
        <begin position="38"/>
        <end position="56"/>
    </location>
</feature>
<dbReference type="RefSeq" id="WP_109624249.1">
    <property type="nucleotide sequence ID" value="NZ_JANKBI010000001.1"/>
</dbReference>
<keyword evidence="1" id="KW-0472">Membrane</keyword>
<accession>A0AB73T9M4</accession>
<feature type="transmembrane region" description="Helical" evidence="1">
    <location>
        <begin position="146"/>
        <end position="165"/>
    </location>
</feature>